<dbReference type="EnsemblProtists" id="PYU1_T010751">
    <property type="protein sequence ID" value="PYU1_T010751"/>
    <property type="gene ID" value="PYU1_G010728"/>
</dbReference>
<dbReference type="HOGENOM" id="CLU_070954_0_0_1"/>
<dbReference type="eggNOG" id="ENOG502SNQK">
    <property type="taxonomic scope" value="Eukaryota"/>
</dbReference>
<dbReference type="GO" id="GO:0003677">
    <property type="term" value="F:DNA binding"/>
    <property type="evidence" value="ECO:0007669"/>
    <property type="project" value="UniProtKB-KW"/>
</dbReference>
<feature type="domain" description="HTH CENPB-type" evidence="3">
    <location>
        <begin position="208"/>
        <end position="278"/>
    </location>
</feature>
<evidence type="ECO:0000313" key="4">
    <source>
        <dbReference type="EnsemblProtists" id="PYU1_T010751"/>
    </source>
</evidence>
<accession>K3X0K2</accession>
<organism evidence="4 5">
    <name type="scientific">Globisporangium ultimum (strain ATCC 200006 / CBS 805.95 / DAOM BR144)</name>
    <name type="common">Pythium ultimum</name>
    <dbReference type="NCBI Taxonomy" id="431595"/>
    <lineage>
        <taxon>Eukaryota</taxon>
        <taxon>Sar</taxon>
        <taxon>Stramenopiles</taxon>
        <taxon>Oomycota</taxon>
        <taxon>Peronosporomycetes</taxon>
        <taxon>Pythiales</taxon>
        <taxon>Pythiaceae</taxon>
        <taxon>Globisporangium</taxon>
    </lineage>
</organism>
<dbReference type="Proteomes" id="UP000019132">
    <property type="component" value="Unassembled WGS sequence"/>
</dbReference>
<dbReference type="AlphaFoldDB" id="K3X0K2"/>
<reference evidence="4" key="3">
    <citation type="submission" date="2015-02" db="UniProtKB">
        <authorList>
            <consortium name="EnsemblProtists"/>
        </authorList>
    </citation>
    <scope>IDENTIFICATION</scope>
    <source>
        <strain evidence="4">DAOM BR144</strain>
    </source>
</reference>
<feature type="compositionally biased region" description="Basic and acidic residues" evidence="2">
    <location>
        <begin position="339"/>
        <end position="370"/>
    </location>
</feature>
<evidence type="ECO:0000256" key="2">
    <source>
        <dbReference type="SAM" id="MobiDB-lite"/>
    </source>
</evidence>
<reference evidence="5" key="1">
    <citation type="journal article" date="2010" name="Genome Biol.">
        <title>Genome sequence of the necrotrophic plant pathogen Pythium ultimum reveals original pathogenicity mechanisms and effector repertoire.</title>
        <authorList>
            <person name="Levesque C.A."/>
            <person name="Brouwer H."/>
            <person name="Cano L."/>
            <person name="Hamilton J.P."/>
            <person name="Holt C."/>
            <person name="Huitema E."/>
            <person name="Raffaele S."/>
            <person name="Robideau G.P."/>
            <person name="Thines M."/>
            <person name="Win J."/>
            <person name="Zerillo M.M."/>
            <person name="Beakes G.W."/>
            <person name="Boore J.L."/>
            <person name="Busam D."/>
            <person name="Dumas B."/>
            <person name="Ferriera S."/>
            <person name="Fuerstenberg S.I."/>
            <person name="Gachon C.M."/>
            <person name="Gaulin E."/>
            <person name="Govers F."/>
            <person name="Grenville-Briggs L."/>
            <person name="Horner N."/>
            <person name="Hostetler J."/>
            <person name="Jiang R.H."/>
            <person name="Johnson J."/>
            <person name="Krajaejun T."/>
            <person name="Lin H."/>
            <person name="Meijer H.J."/>
            <person name="Moore B."/>
            <person name="Morris P."/>
            <person name="Phuntmart V."/>
            <person name="Puiu D."/>
            <person name="Shetty J."/>
            <person name="Stajich J.E."/>
            <person name="Tripathy S."/>
            <person name="Wawra S."/>
            <person name="van West P."/>
            <person name="Whitty B.R."/>
            <person name="Coutinho P.M."/>
            <person name="Henrissat B."/>
            <person name="Martin F."/>
            <person name="Thomas P.D."/>
            <person name="Tyler B.M."/>
            <person name="De Vries R.P."/>
            <person name="Kamoun S."/>
            <person name="Yandell M."/>
            <person name="Tisserat N."/>
            <person name="Buell C.R."/>
        </authorList>
    </citation>
    <scope>NUCLEOTIDE SEQUENCE</scope>
    <source>
        <strain evidence="5">DAOM:BR144</strain>
    </source>
</reference>
<dbReference type="Pfam" id="PF03221">
    <property type="entry name" value="HTH_Tnp_Tc5"/>
    <property type="match status" value="1"/>
</dbReference>
<feature type="region of interest" description="Disordered" evidence="2">
    <location>
        <begin position="305"/>
        <end position="370"/>
    </location>
</feature>
<dbReference type="InParanoid" id="K3X0K2"/>
<name>K3X0K2_GLOUD</name>
<dbReference type="SUPFAM" id="SSF46689">
    <property type="entry name" value="Homeodomain-like"/>
    <property type="match status" value="1"/>
</dbReference>
<dbReference type="SMART" id="SM00674">
    <property type="entry name" value="CENPB"/>
    <property type="match status" value="1"/>
</dbReference>
<dbReference type="STRING" id="431595.K3X0K2"/>
<dbReference type="InterPro" id="IPR006600">
    <property type="entry name" value="HTH_CenpB_DNA-bd_dom"/>
</dbReference>
<keyword evidence="5" id="KW-1185">Reference proteome</keyword>
<dbReference type="Gene3D" id="1.10.10.60">
    <property type="entry name" value="Homeodomain-like"/>
    <property type="match status" value="1"/>
</dbReference>
<proteinExistence type="predicted"/>
<dbReference type="PROSITE" id="PS51253">
    <property type="entry name" value="HTH_CENPB"/>
    <property type="match status" value="1"/>
</dbReference>
<dbReference type="EMBL" id="GL376592">
    <property type="status" value="NOT_ANNOTATED_CDS"/>
    <property type="molecule type" value="Genomic_DNA"/>
</dbReference>
<protein>
    <recommendedName>
        <fullName evidence="3">HTH CENPB-type domain-containing protein</fullName>
    </recommendedName>
</protein>
<dbReference type="InterPro" id="IPR009057">
    <property type="entry name" value="Homeodomain-like_sf"/>
</dbReference>
<evidence type="ECO:0000313" key="5">
    <source>
        <dbReference type="Proteomes" id="UP000019132"/>
    </source>
</evidence>
<sequence>MAGKIPTAEEVIALVAAGDGGMQQLIAQAQAQQAQALAEAQAQAVAQAQAQHHALVQHAVASAADAAMADVHMAVDSAALGVHGGKMDASAMEFMPLSGATVVDNAHSMGGDLASAAAPGDVESSMDGGTANGGNNISSNSLAIKRKSIPLSMKKEAIEWIMGPGKGIPSRAEKHFSALHWDVSASSFRKWWKNRDKILGDSSHKKRITGGGRKPYLENSEEKLLVIVIQERAKKDRVTRKWIAKTAQHMFQRTNANFKASENWVTKFIRRNGLTLKRSYVTYEQQQQPPLSGAAALVADEDGHLEIDDDDDGEDAGAGGVDATGIDESMGVDGVVEQASDHSRDPELHDDGAAGAAEVHEDEERKTVLV</sequence>
<evidence type="ECO:0000256" key="1">
    <source>
        <dbReference type="ARBA" id="ARBA00023125"/>
    </source>
</evidence>
<keyword evidence="1" id="KW-0238">DNA-binding</keyword>
<evidence type="ECO:0000259" key="3">
    <source>
        <dbReference type="PROSITE" id="PS51253"/>
    </source>
</evidence>
<dbReference type="VEuPathDB" id="FungiDB:PYU1_G010728"/>
<reference evidence="5" key="2">
    <citation type="submission" date="2010-04" db="EMBL/GenBank/DDBJ databases">
        <authorList>
            <person name="Buell R."/>
            <person name="Hamilton J."/>
            <person name="Hostetler J."/>
        </authorList>
    </citation>
    <scope>NUCLEOTIDE SEQUENCE [LARGE SCALE GENOMIC DNA]</scope>
    <source>
        <strain evidence="5">DAOM:BR144</strain>
    </source>
</reference>